<keyword evidence="3" id="KW-1185">Reference proteome</keyword>
<reference evidence="2" key="2">
    <citation type="submission" date="2023-06" db="EMBL/GenBank/DDBJ databases">
        <authorList>
            <person name="Swenson N.G."/>
            <person name="Wegrzyn J.L."/>
            <person name="Mcevoy S.L."/>
        </authorList>
    </citation>
    <scope>NUCLEOTIDE SEQUENCE</scope>
    <source>
        <strain evidence="2">NS2018</strain>
        <tissue evidence="2">Leaf</tissue>
    </source>
</reference>
<organism evidence="2 3">
    <name type="scientific">Acer saccharum</name>
    <name type="common">Sugar maple</name>
    <dbReference type="NCBI Taxonomy" id="4024"/>
    <lineage>
        <taxon>Eukaryota</taxon>
        <taxon>Viridiplantae</taxon>
        <taxon>Streptophyta</taxon>
        <taxon>Embryophyta</taxon>
        <taxon>Tracheophyta</taxon>
        <taxon>Spermatophyta</taxon>
        <taxon>Magnoliopsida</taxon>
        <taxon>eudicotyledons</taxon>
        <taxon>Gunneridae</taxon>
        <taxon>Pentapetalae</taxon>
        <taxon>rosids</taxon>
        <taxon>malvids</taxon>
        <taxon>Sapindales</taxon>
        <taxon>Sapindaceae</taxon>
        <taxon>Hippocastanoideae</taxon>
        <taxon>Acereae</taxon>
        <taxon>Acer</taxon>
    </lineage>
</organism>
<gene>
    <name evidence="2" type="ORF">LWI29_033717</name>
</gene>
<dbReference type="EMBL" id="JAUESC010000385">
    <property type="protein sequence ID" value="KAK0579936.1"/>
    <property type="molecule type" value="Genomic_DNA"/>
</dbReference>
<reference evidence="2" key="1">
    <citation type="journal article" date="2022" name="Plant J.">
        <title>Strategies of tolerance reflected in two North American maple genomes.</title>
        <authorList>
            <person name="McEvoy S.L."/>
            <person name="Sezen U.U."/>
            <person name="Trouern-Trend A."/>
            <person name="McMahon S.M."/>
            <person name="Schaberg P.G."/>
            <person name="Yang J."/>
            <person name="Wegrzyn J.L."/>
            <person name="Swenson N.G."/>
        </authorList>
    </citation>
    <scope>NUCLEOTIDE SEQUENCE</scope>
    <source>
        <strain evidence="2">NS2018</strain>
    </source>
</reference>
<name>A0AA39RTX7_ACESA</name>
<dbReference type="Proteomes" id="UP001168877">
    <property type="component" value="Unassembled WGS sequence"/>
</dbReference>
<feature type="region of interest" description="Disordered" evidence="1">
    <location>
        <begin position="205"/>
        <end position="233"/>
    </location>
</feature>
<evidence type="ECO:0000313" key="2">
    <source>
        <dbReference type="EMBL" id="KAK0579936.1"/>
    </source>
</evidence>
<proteinExistence type="predicted"/>
<protein>
    <recommendedName>
        <fullName evidence="4">DUF4283 domain-containing protein</fullName>
    </recommendedName>
</protein>
<evidence type="ECO:0000256" key="1">
    <source>
        <dbReference type="SAM" id="MobiDB-lite"/>
    </source>
</evidence>
<feature type="compositionally biased region" description="Low complexity" evidence="1">
    <location>
        <begin position="205"/>
        <end position="219"/>
    </location>
</feature>
<accession>A0AA39RTX7</accession>
<sequence length="233" mass="26009">MSNCSDWWTPKGKLAWINAIGISLSCWEEAFFLKLGSLFGEMLWIDKETLSRKRLDQAKFLALIPHDWHNSFNTKIIMEESSFEVKIEVGPNPVSSSWLNQILDLEETLSESFFIGVHGLREVDKGKGPWVRVQRPKELPLFYQNAKIIIRKIKCQTTKKVAVISTSFSSSSDSMGPVMFKGECSSKSREDGLLKSGLSEYGLGDSLMGSSSDSSVDGLNNPVNKDPKHGNVT</sequence>
<evidence type="ECO:0000313" key="3">
    <source>
        <dbReference type="Proteomes" id="UP001168877"/>
    </source>
</evidence>
<evidence type="ECO:0008006" key="4">
    <source>
        <dbReference type="Google" id="ProtNLM"/>
    </source>
</evidence>
<dbReference type="AlphaFoldDB" id="A0AA39RTX7"/>
<comment type="caution">
    <text evidence="2">The sequence shown here is derived from an EMBL/GenBank/DDBJ whole genome shotgun (WGS) entry which is preliminary data.</text>
</comment>